<dbReference type="RefSeq" id="WP_135524664.1">
    <property type="nucleotide sequence ID" value="NZ_SRLH01000001.1"/>
</dbReference>
<feature type="domain" description="PAC" evidence="17">
    <location>
        <begin position="1609"/>
        <end position="1660"/>
    </location>
</feature>
<keyword evidence="12" id="KW-0812">Transmembrane</keyword>
<dbReference type="FunFam" id="3.30.565.10:FF:000010">
    <property type="entry name" value="Sensor histidine kinase RcsC"/>
    <property type="match status" value="1"/>
</dbReference>
<dbReference type="PROSITE" id="PS50110">
    <property type="entry name" value="RESPONSE_REGULATORY"/>
    <property type="match status" value="1"/>
</dbReference>
<dbReference type="InterPro" id="IPR003018">
    <property type="entry name" value="GAF"/>
</dbReference>
<evidence type="ECO:0000259" key="17">
    <source>
        <dbReference type="PROSITE" id="PS50113"/>
    </source>
</evidence>
<keyword evidence="4" id="KW-0808">Transferase</keyword>
<dbReference type="Proteomes" id="UP000297407">
    <property type="component" value="Unassembled WGS sequence"/>
</dbReference>
<dbReference type="Gene3D" id="3.30.565.10">
    <property type="entry name" value="Histidine kinase-like ATPase, C-terminal domain"/>
    <property type="match status" value="1"/>
</dbReference>
<dbReference type="InterPro" id="IPR001610">
    <property type="entry name" value="PAC"/>
</dbReference>
<dbReference type="InterPro" id="IPR035965">
    <property type="entry name" value="PAS-like_dom_sf"/>
</dbReference>
<protein>
    <recommendedName>
        <fullName evidence="10">Sensory/regulatory protein RpfC</fullName>
        <ecNumber evidence="2">2.7.13.3</ecNumber>
    </recommendedName>
</protein>
<dbReference type="SUPFAM" id="SSF52172">
    <property type="entry name" value="CheY-like"/>
    <property type="match status" value="1"/>
</dbReference>
<feature type="signal peptide" evidence="13">
    <location>
        <begin position="1"/>
        <end position="19"/>
    </location>
</feature>
<feature type="chain" id="PRO_5021334769" description="Sensory/regulatory protein RpfC" evidence="13">
    <location>
        <begin position="20"/>
        <end position="2052"/>
    </location>
</feature>
<dbReference type="SMART" id="SM00065">
    <property type="entry name" value="GAF"/>
    <property type="match status" value="2"/>
</dbReference>
<dbReference type="InterPro" id="IPR000014">
    <property type="entry name" value="PAS"/>
</dbReference>
<evidence type="ECO:0000259" key="15">
    <source>
        <dbReference type="PROSITE" id="PS50110"/>
    </source>
</evidence>
<feature type="domain" description="Histidine kinase" evidence="14">
    <location>
        <begin position="1677"/>
        <end position="1898"/>
    </location>
</feature>
<keyword evidence="12" id="KW-0472">Membrane</keyword>
<dbReference type="PANTHER" id="PTHR45339">
    <property type="entry name" value="HYBRID SIGNAL TRANSDUCTION HISTIDINE KINASE J"/>
    <property type="match status" value="1"/>
</dbReference>
<comment type="caution">
    <text evidence="18">The sequence shown here is derived from an EMBL/GenBank/DDBJ whole genome shotgun (WGS) entry which is preliminary data.</text>
</comment>
<evidence type="ECO:0000259" key="14">
    <source>
        <dbReference type="PROSITE" id="PS50109"/>
    </source>
</evidence>
<dbReference type="SMART" id="SM00388">
    <property type="entry name" value="HisKA"/>
    <property type="match status" value="1"/>
</dbReference>
<dbReference type="GO" id="GO:0006355">
    <property type="term" value="P:regulation of DNA-templated transcription"/>
    <property type="evidence" value="ECO:0007669"/>
    <property type="project" value="InterPro"/>
</dbReference>
<dbReference type="Pfam" id="PF00072">
    <property type="entry name" value="Response_reg"/>
    <property type="match status" value="1"/>
</dbReference>
<gene>
    <name evidence="18" type="ORF">E4635_00540</name>
</gene>
<keyword evidence="12" id="KW-1133">Transmembrane helix</keyword>
<dbReference type="Gene3D" id="1.10.287.130">
    <property type="match status" value="1"/>
</dbReference>
<dbReference type="InterPro" id="IPR003661">
    <property type="entry name" value="HisK_dim/P_dom"/>
</dbReference>
<keyword evidence="13" id="KW-0732">Signal</keyword>
<dbReference type="SUPFAM" id="SSF55781">
    <property type="entry name" value="GAF domain-like"/>
    <property type="match status" value="2"/>
</dbReference>
<proteinExistence type="predicted"/>
<dbReference type="PRINTS" id="PR00344">
    <property type="entry name" value="BCTRLSENSOR"/>
</dbReference>
<dbReference type="EC" id="2.7.13.3" evidence="2"/>
<keyword evidence="5" id="KW-0547">Nucleotide-binding</keyword>
<evidence type="ECO:0000259" key="16">
    <source>
        <dbReference type="PROSITE" id="PS50112"/>
    </source>
</evidence>
<sequence>MFKKYFFLLLTTVSFQLSAQVYDFQCINQDDGLPSSSINAVFQDSRNYLWIGTEGGGLVKYDGINYEVFDRNKGLSGEFITDITEDINNNIIIGTRYGGVHVYDGQFFSRRFSRKTKALTNDLVYKVLKTDQGIIVVAQNEVIRIDSNYRSTTIVRFAQNQEPVNSIIEVSPGQYLLGTSNGLLLIDKSKLSPFYTDKISGKTTVCKDHNNKIYIGTDKGLMFTFKDNKLSGPDYIVSRTGKPYAIKNIFVGRSGNIWFSSYDDQGICMNARSYFSYFDKSNGFAGENVNGFYQDGNRNLYVTTDGTGLFKSGAQQFISYSNVEYLNRSDIFSVLINKDKIYVSSRQKEVAQLLFDQENPIRLLRKFPIKKATASIVNKEGKVVFGSDKGLAIIDGSTLANINLQAFIDNGELNIKSLYQDDKSRYFIGTFGNGLLIVDKNYKLIQKFNKEDLPFFSNYISVILPVAPNKWYIGTNMGLYLLKEEKNKFFLSKKIIGTNIELGTRDSFGNYWFAGDRRMNVIVKHKIRRNYTEKSGLLSTLFYTLIANEEGDLLIGSNLGVAKAKITAQGKILNIINYNSKNGFSGLETNMRAQFMDHEGSIYFATIKGIYQSIPHYRIEEKVVPKIQIISINLFNETNSWNKNGTNHWINLPEENHVFKNNENHLVFNYLTINNKITKNALYSYKLEGIEKSTWSRPTAQREINYSNLSFGKYTFRVHVVNNLGIPMSEEAAYSFSIEKPFYLYWWFILTALGIIAAILTIIFNKISKYNKDFVKNYSENESTNEQFGLYFLFLGITVPLIDFIIEITNVRETDTLKFNLITGLVLISVYLLSRKYKFVYNNLKFLFSLFLLIYTIETVRKMVSYPESIASYFDFLIIFFLSYNIFKSIRMYWFFVFMTFGLVIILYTTNGISREIMVAYLYCIFIIAILNHIRYVVNLNENDKFLFADNIINKGTSLVLAVNKKGEIVYCSETISQILGYEPGEVKGFNYWNLTEDSEFSPKKYDINQGLYIRKLKCKNGSYKFIQWKDSKYSDDLFVGIGQDVTEQVEVQNQYKKLIESASDMIYEADLKGKFTYINNFTVKLLGYSREETIGKHFTAYIKKEYIDEVVDFYRSVPLEAEDIPYIEFPILKKDGQELWVSQKVTLSRNTEGKVIGYAAIARDITILKNIEIEHNLRQAKNEAYNKTINQLVTKRYTHADSFHTIVNQILKAAAEGSNISRISIWNYSEDNIHCVSMYKLDEDEFTNNFTIYKSEKPIYFEGLENDKIIIASDVYENHYTQEFTKDYFPNNNIRSMLDVPIIASGEMVSLLCFETVREMRNWDNDDINFARSVSDVISLTIESQKRLETEQHLAFKTEILSAIATSTKKLLRSNNIQELFSDVFSIIGKATKIDRIYYFEHNAAAKTLSQKNEWVNDNITPQIDNQELQNMTYEACDVFLEQLLENKFFKAVIDDIKNPVIKKRWVDQDILSILIFPIFVKNQFYGSIGFDDCTKGRNWTEDEVGVLKILANNIASAIERLENETLLQESEQRFRLLANNIPGTVFLSEYDDKWTKVYLNDEIEKLTGYPKTDFLDKKVSLIDLVHPLDKENLINYTNSAILKKEAYHVVYRLLRKDDVYIWVEEFGDAIIKEGKVAYIEGILVDITEKKAIDSEIKARELAEASSKAKSEFLANMSHEIRTPLNAIIGFSNLLKETKLEENQAEYISTVNQSASILLEVVNDILDFSKIETGKFDLDYQKTNLHELADQVIDIIRFDSEQRNLSLNLFIDENVPKYVSIDALRIKQILLNLLSNAVKFTNKGKVELHIELESLTKTNARLKISVIDTGIGIKKENQKKIFEPFSQEDNSTTRKYGGTGLGLAISSNILKLMKSRLELASDVRKGSTFYFTLDLVYFKEEEPLSAVDINQIDVDFEDVHQQSKENEIFQQPKKILVIEDNKINMLLAKTLIKKIFPNAVVYEAKDGKVGVEQCKATHPDIILLDIQMPILNGYETAQEIRKFDPDVPIIALTAGTIKGEREKCMESGMNDYISKPIIRDLFENVLLKWLQ</sequence>
<dbReference type="EMBL" id="SRLH01000001">
    <property type="protein sequence ID" value="TGD59457.1"/>
    <property type="molecule type" value="Genomic_DNA"/>
</dbReference>
<feature type="domain" description="PAC" evidence="17">
    <location>
        <begin position="1126"/>
        <end position="1178"/>
    </location>
</feature>
<reference evidence="18 19" key="1">
    <citation type="submission" date="2019-04" db="EMBL/GenBank/DDBJ databases">
        <title>Flavobacterium sp. strain DS2-A Genome sequencing and assembly.</title>
        <authorList>
            <person name="Kim I."/>
        </authorList>
    </citation>
    <scope>NUCLEOTIDE SEQUENCE [LARGE SCALE GENOMIC DNA]</scope>
    <source>
        <strain evidence="18 19">DS2-A</strain>
    </source>
</reference>
<dbReference type="InterPro" id="IPR029016">
    <property type="entry name" value="GAF-like_dom_sf"/>
</dbReference>
<feature type="modified residue" description="4-aspartylphosphate" evidence="11">
    <location>
        <position position="1986"/>
    </location>
</feature>
<dbReference type="SUPFAM" id="SSF55785">
    <property type="entry name" value="PYP-like sensor domain (PAS domain)"/>
    <property type="match status" value="3"/>
</dbReference>
<dbReference type="Pfam" id="PF02518">
    <property type="entry name" value="HATPase_c"/>
    <property type="match status" value="1"/>
</dbReference>
<dbReference type="GO" id="GO:0000155">
    <property type="term" value="F:phosphorelay sensor kinase activity"/>
    <property type="evidence" value="ECO:0007669"/>
    <property type="project" value="InterPro"/>
</dbReference>
<dbReference type="Pfam" id="PF07495">
    <property type="entry name" value="Y_Y_Y"/>
    <property type="match status" value="1"/>
</dbReference>
<dbReference type="SMART" id="SM00448">
    <property type="entry name" value="REC"/>
    <property type="match status" value="1"/>
</dbReference>
<dbReference type="CDD" id="cd00082">
    <property type="entry name" value="HisKA"/>
    <property type="match status" value="1"/>
</dbReference>
<dbReference type="InterPro" id="IPR013767">
    <property type="entry name" value="PAS_fold"/>
</dbReference>
<organism evidence="18 19">
    <name type="scientific">Flavobacterium humi</name>
    <dbReference type="NCBI Taxonomy" id="2562683"/>
    <lineage>
        <taxon>Bacteria</taxon>
        <taxon>Pseudomonadati</taxon>
        <taxon>Bacteroidota</taxon>
        <taxon>Flavobacteriia</taxon>
        <taxon>Flavobacteriales</taxon>
        <taxon>Flavobacteriaceae</taxon>
        <taxon>Flavobacterium</taxon>
    </lineage>
</organism>
<dbReference type="InterPro" id="IPR003594">
    <property type="entry name" value="HATPase_dom"/>
</dbReference>
<feature type="transmembrane region" description="Helical" evidence="12">
    <location>
        <begin position="846"/>
        <end position="864"/>
    </location>
</feature>
<evidence type="ECO:0000256" key="3">
    <source>
        <dbReference type="ARBA" id="ARBA00022553"/>
    </source>
</evidence>
<evidence type="ECO:0000256" key="10">
    <source>
        <dbReference type="ARBA" id="ARBA00068150"/>
    </source>
</evidence>
<dbReference type="FunFam" id="1.10.287.130:FF:000002">
    <property type="entry name" value="Two-component osmosensing histidine kinase"/>
    <property type="match status" value="1"/>
</dbReference>
<keyword evidence="3 11" id="KW-0597">Phosphoprotein</keyword>
<feature type="transmembrane region" description="Helical" evidence="12">
    <location>
        <begin position="894"/>
        <end position="914"/>
    </location>
</feature>
<evidence type="ECO:0000256" key="5">
    <source>
        <dbReference type="ARBA" id="ARBA00022741"/>
    </source>
</evidence>
<dbReference type="SUPFAM" id="SSF55874">
    <property type="entry name" value="ATPase domain of HSP90 chaperone/DNA topoisomerase II/histidine kinase"/>
    <property type="match status" value="1"/>
</dbReference>
<feature type="domain" description="Response regulatory" evidence="15">
    <location>
        <begin position="1935"/>
        <end position="2051"/>
    </location>
</feature>
<dbReference type="SMART" id="SM00086">
    <property type="entry name" value="PAC"/>
    <property type="match status" value="3"/>
</dbReference>
<feature type="domain" description="PAS" evidence="16">
    <location>
        <begin position="952"/>
        <end position="989"/>
    </location>
</feature>
<feature type="domain" description="PAS" evidence="16">
    <location>
        <begin position="1532"/>
        <end position="1606"/>
    </location>
</feature>
<feature type="transmembrane region" description="Helical" evidence="12">
    <location>
        <begin position="744"/>
        <end position="767"/>
    </location>
</feature>
<dbReference type="GO" id="GO:0005524">
    <property type="term" value="F:ATP binding"/>
    <property type="evidence" value="ECO:0007669"/>
    <property type="project" value="UniProtKB-KW"/>
</dbReference>
<keyword evidence="6" id="KW-0418">Kinase</keyword>
<evidence type="ECO:0000256" key="8">
    <source>
        <dbReference type="ARBA" id="ARBA00023012"/>
    </source>
</evidence>
<evidence type="ECO:0000256" key="9">
    <source>
        <dbReference type="ARBA" id="ARBA00064003"/>
    </source>
</evidence>
<dbReference type="InterPro" id="IPR036890">
    <property type="entry name" value="HATPase_C_sf"/>
</dbReference>
<comment type="subunit">
    <text evidence="9">At low DSF concentrations, interacts with RpfF.</text>
</comment>
<dbReference type="CDD" id="cd00130">
    <property type="entry name" value="PAS"/>
    <property type="match status" value="3"/>
</dbReference>
<keyword evidence="19" id="KW-1185">Reference proteome</keyword>
<dbReference type="Pfam" id="PF00989">
    <property type="entry name" value="PAS"/>
    <property type="match status" value="1"/>
</dbReference>
<dbReference type="CDD" id="cd17546">
    <property type="entry name" value="REC_hyHK_CKI1_RcsC-like"/>
    <property type="match status" value="1"/>
</dbReference>
<dbReference type="Gene3D" id="3.30.450.40">
    <property type="match status" value="2"/>
</dbReference>
<evidence type="ECO:0000256" key="4">
    <source>
        <dbReference type="ARBA" id="ARBA00022679"/>
    </source>
</evidence>
<dbReference type="Pfam" id="PF13426">
    <property type="entry name" value="PAS_9"/>
    <property type="match status" value="1"/>
</dbReference>
<dbReference type="Pfam" id="PF07494">
    <property type="entry name" value="Reg_prop"/>
    <property type="match status" value="1"/>
</dbReference>
<evidence type="ECO:0000256" key="11">
    <source>
        <dbReference type="PROSITE-ProRule" id="PRU00169"/>
    </source>
</evidence>
<dbReference type="Pfam" id="PF01590">
    <property type="entry name" value="GAF"/>
    <property type="match status" value="2"/>
</dbReference>
<dbReference type="PROSITE" id="PS50109">
    <property type="entry name" value="HIS_KIN"/>
    <property type="match status" value="1"/>
</dbReference>
<dbReference type="InterPro" id="IPR036097">
    <property type="entry name" value="HisK_dim/P_sf"/>
</dbReference>
<dbReference type="Gene3D" id="3.40.50.2300">
    <property type="match status" value="1"/>
</dbReference>
<dbReference type="InterPro" id="IPR001789">
    <property type="entry name" value="Sig_transdc_resp-reg_receiver"/>
</dbReference>
<dbReference type="SMART" id="SM00387">
    <property type="entry name" value="HATPase_c"/>
    <property type="match status" value="1"/>
</dbReference>
<evidence type="ECO:0000256" key="13">
    <source>
        <dbReference type="SAM" id="SignalP"/>
    </source>
</evidence>
<dbReference type="Gene3D" id="2.130.10.10">
    <property type="entry name" value="YVTN repeat-like/Quinoprotein amine dehydrogenase"/>
    <property type="match status" value="2"/>
</dbReference>
<dbReference type="InterPro" id="IPR011110">
    <property type="entry name" value="Reg_prop"/>
</dbReference>
<dbReference type="InterPro" id="IPR005467">
    <property type="entry name" value="His_kinase_dom"/>
</dbReference>
<dbReference type="PANTHER" id="PTHR45339:SF1">
    <property type="entry name" value="HYBRID SIGNAL TRANSDUCTION HISTIDINE KINASE J"/>
    <property type="match status" value="1"/>
</dbReference>
<evidence type="ECO:0000256" key="7">
    <source>
        <dbReference type="ARBA" id="ARBA00022840"/>
    </source>
</evidence>
<dbReference type="InterPro" id="IPR013655">
    <property type="entry name" value="PAS_fold_3"/>
</dbReference>
<dbReference type="Gene3D" id="2.60.40.10">
    <property type="entry name" value="Immunoglobulins"/>
    <property type="match status" value="1"/>
</dbReference>
<dbReference type="InterPro" id="IPR000700">
    <property type="entry name" value="PAS-assoc_C"/>
</dbReference>
<dbReference type="InterPro" id="IPR011123">
    <property type="entry name" value="Y_Y_Y"/>
</dbReference>
<evidence type="ECO:0000256" key="2">
    <source>
        <dbReference type="ARBA" id="ARBA00012438"/>
    </source>
</evidence>
<dbReference type="InterPro" id="IPR011006">
    <property type="entry name" value="CheY-like_superfamily"/>
</dbReference>
<dbReference type="InterPro" id="IPR004358">
    <property type="entry name" value="Sig_transdc_His_kin-like_C"/>
</dbReference>
<dbReference type="InterPro" id="IPR013783">
    <property type="entry name" value="Ig-like_fold"/>
</dbReference>
<feature type="transmembrane region" description="Helical" evidence="12">
    <location>
        <begin position="788"/>
        <end position="806"/>
    </location>
</feature>
<feature type="domain" description="PAS" evidence="16">
    <location>
        <begin position="1052"/>
        <end position="1097"/>
    </location>
</feature>
<evidence type="ECO:0000313" key="18">
    <source>
        <dbReference type="EMBL" id="TGD59457.1"/>
    </source>
</evidence>
<evidence type="ECO:0000256" key="6">
    <source>
        <dbReference type="ARBA" id="ARBA00022777"/>
    </source>
</evidence>
<dbReference type="SUPFAM" id="SSF50998">
    <property type="entry name" value="Quinoprotein alcohol dehydrogenase-like"/>
    <property type="match status" value="1"/>
</dbReference>
<name>A0A4Z0LC58_9FLAO</name>
<keyword evidence="7" id="KW-0067">ATP-binding</keyword>
<dbReference type="PROSITE" id="PS50113">
    <property type="entry name" value="PAC"/>
    <property type="match status" value="2"/>
</dbReference>
<dbReference type="InterPro" id="IPR011047">
    <property type="entry name" value="Quinoprotein_ADH-like_sf"/>
</dbReference>
<dbReference type="SUPFAM" id="SSF47384">
    <property type="entry name" value="Homodimeric domain of signal transducing histidine kinase"/>
    <property type="match status" value="1"/>
</dbReference>
<comment type="catalytic activity">
    <reaction evidence="1">
        <text>ATP + protein L-histidine = ADP + protein N-phospho-L-histidine.</text>
        <dbReference type="EC" id="2.7.13.3"/>
    </reaction>
</comment>
<evidence type="ECO:0000313" key="19">
    <source>
        <dbReference type="Proteomes" id="UP000297407"/>
    </source>
</evidence>
<feature type="transmembrane region" description="Helical" evidence="12">
    <location>
        <begin position="818"/>
        <end position="834"/>
    </location>
</feature>
<dbReference type="PROSITE" id="PS50112">
    <property type="entry name" value="PAS"/>
    <property type="match status" value="3"/>
</dbReference>
<dbReference type="Gene3D" id="3.30.450.20">
    <property type="entry name" value="PAS domain"/>
    <property type="match status" value="3"/>
</dbReference>
<keyword evidence="8" id="KW-0902">Two-component regulatory system</keyword>
<dbReference type="NCBIfam" id="TIGR00229">
    <property type="entry name" value="sensory_box"/>
    <property type="match status" value="3"/>
</dbReference>
<dbReference type="CDD" id="cd16922">
    <property type="entry name" value="HATPase_EvgS-ArcB-TorS-like"/>
    <property type="match status" value="1"/>
</dbReference>
<dbReference type="SMART" id="SM00091">
    <property type="entry name" value="PAS"/>
    <property type="match status" value="3"/>
</dbReference>
<dbReference type="OrthoDB" id="9811889at2"/>
<accession>A0A4Z0LC58</accession>
<dbReference type="InterPro" id="IPR015943">
    <property type="entry name" value="WD40/YVTN_repeat-like_dom_sf"/>
</dbReference>
<feature type="transmembrane region" description="Helical" evidence="12">
    <location>
        <begin position="920"/>
        <end position="938"/>
    </location>
</feature>
<evidence type="ECO:0000256" key="12">
    <source>
        <dbReference type="SAM" id="Phobius"/>
    </source>
</evidence>
<dbReference type="Pfam" id="PF00512">
    <property type="entry name" value="HisKA"/>
    <property type="match status" value="1"/>
</dbReference>
<dbReference type="Pfam" id="PF08447">
    <property type="entry name" value="PAS_3"/>
    <property type="match status" value="1"/>
</dbReference>
<evidence type="ECO:0000256" key="1">
    <source>
        <dbReference type="ARBA" id="ARBA00000085"/>
    </source>
</evidence>